<comment type="similarity">
    <text evidence="1">Belongs to the Di19 family.</text>
</comment>
<accession>A0A835KUD0</accession>
<evidence type="ECO:0000256" key="1">
    <source>
        <dbReference type="ARBA" id="ARBA00007109"/>
    </source>
</evidence>
<dbReference type="Pfam" id="PF05605">
    <property type="entry name" value="zf-Di19"/>
    <property type="match status" value="1"/>
</dbReference>
<feature type="domain" description="Di19 zinc-binding" evidence="3">
    <location>
        <begin position="48"/>
        <end position="79"/>
    </location>
</feature>
<feature type="compositionally biased region" description="Basic and acidic residues" evidence="2">
    <location>
        <begin position="199"/>
        <end position="209"/>
    </location>
</feature>
<dbReference type="PANTHER" id="PTHR31875">
    <property type="entry name" value="PROTEIN DEHYDRATION-INDUCED 19"/>
    <property type="match status" value="1"/>
</dbReference>
<feature type="domain" description="Di19 C-terminal" evidence="4">
    <location>
        <begin position="156"/>
        <end position="235"/>
    </location>
</feature>
<evidence type="ECO:0008006" key="7">
    <source>
        <dbReference type="Google" id="ProtNLM"/>
    </source>
</evidence>
<evidence type="ECO:0000259" key="3">
    <source>
        <dbReference type="Pfam" id="PF05605"/>
    </source>
</evidence>
<dbReference type="InterPro" id="IPR027935">
    <property type="entry name" value="Di19_C"/>
</dbReference>
<evidence type="ECO:0000313" key="5">
    <source>
        <dbReference type="EMBL" id="KAF8776560.1"/>
    </source>
</evidence>
<dbReference type="OrthoDB" id="6270329at2759"/>
<evidence type="ECO:0000313" key="6">
    <source>
        <dbReference type="Proteomes" id="UP000636709"/>
    </source>
</evidence>
<dbReference type="PANTHER" id="PTHR31875:SF23">
    <property type="entry name" value="PROTEIN DEHYDRATION-INDUCED 19 HOMOLOG 4"/>
    <property type="match status" value="1"/>
</dbReference>
<gene>
    <name evidence="5" type="ORF">HU200_003278</name>
</gene>
<dbReference type="InterPro" id="IPR033347">
    <property type="entry name" value="Di19"/>
</dbReference>
<proteinExistence type="inferred from homology"/>
<dbReference type="AlphaFoldDB" id="A0A835KUD0"/>
<organism evidence="5 6">
    <name type="scientific">Digitaria exilis</name>
    <dbReference type="NCBI Taxonomy" id="1010633"/>
    <lineage>
        <taxon>Eukaryota</taxon>
        <taxon>Viridiplantae</taxon>
        <taxon>Streptophyta</taxon>
        <taxon>Embryophyta</taxon>
        <taxon>Tracheophyta</taxon>
        <taxon>Spermatophyta</taxon>
        <taxon>Magnoliopsida</taxon>
        <taxon>Liliopsida</taxon>
        <taxon>Poales</taxon>
        <taxon>Poaceae</taxon>
        <taxon>PACMAD clade</taxon>
        <taxon>Panicoideae</taxon>
        <taxon>Panicodae</taxon>
        <taxon>Paniceae</taxon>
        <taxon>Anthephorinae</taxon>
        <taxon>Digitaria</taxon>
    </lineage>
</organism>
<dbReference type="Proteomes" id="UP000636709">
    <property type="component" value="Unassembled WGS sequence"/>
</dbReference>
<comment type="caution">
    <text evidence="5">The sequence shown here is derived from an EMBL/GenBank/DDBJ whole genome shotgun (WGS) entry which is preliminary data.</text>
</comment>
<evidence type="ECO:0000256" key="2">
    <source>
        <dbReference type="SAM" id="MobiDB-lite"/>
    </source>
</evidence>
<reference evidence="5" key="1">
    <citation type="submission" date="2020-07" db="EMBL/GenBank/DDBJ databases">
        <title>Genome sequence and genetic diversity analysis of an under-domesticated orphan crop, white fonio (Digitaria exilis).</title>
        <authorList>
            <person name="Bennetzen J.L."/>
            <person name="Chen S."/>
            <person name="Ma X."/>
            <person name="Wang X."/>
            <person name="Yssel A.E.J."/>
            <person name="Chaluvadi S.R."/>
            <person name="Johnson M."/>
            <person name="Gangashetty P."/>
            <person name="Hamidou F."/>
            <person name="Sanogo M.D."/>
            <person name="Zwaenepoel A."/>
            <person name="Wallace J."/>
            <person name="Van De Peer Y."/>
            <person name="Van Deynze A."/>
        </authorList>
    </citation>
    <scope>NUCLEOTIDE SEQUENCE</scope>
    <source>
        <tissue evidence="5">Leaves</tissue>
    </source>
</reference>
<dbReference type="InterPro" id="IPR008598">
    <property type="entry name" value="Di19_Zn-bd"/>
</dbReference>
<sequence>MDMETYERLTAATRRRGTRFEALIGLDEAEGSDEEEEERAAGGGAADEIPCPFCGEELDEVGLWCHMEDKHHAEANAGVISSLLLWKKCDFTCFKEHLMDQVCPICTDKVDINLVGHISSQHRGLLKDRWRNRQGSSGSHSSTLAFLKKDPYERISGSSRAAPVSTVPDPLLSSFVGNFYEVDLPKYAKKVSLDETEVGRDNMEQKAAESVDEPEVKEERTRRRQFVQGLVLSLIFDDIL</sequence>
<evidence type="ECO:0000259" key="4">
    <source>
        <dbReference type="Pfam" id="PF14571"/>
    </source>
</evidence>
<feature type="region of interest" description="Disordered" evidence="2">
    <location>
        <begin position="199"/>
        <end position="219"/>
    </location>
</feature>
<dbReference type="EMBL" id="JACEFO010000191">
    <property type="protein sequence ID" value="KAF8776560.1"/>
    <property type="molecule type" value="Genomic_DNA"/>
</dbReference>
<name>A0A835KUD0_9POAL</name>
<dbReference type="Pfam" id="PF14571">
    <property type="entry name" value="Di19_C"/>
    <property type="match status" value="1"/>
</dbReference>
<protein>
    <recommendedName>
        <fullName evidence="7">Protein dehydration-induced 19 C-terminal domain-containing protein</fullName>
    </recommendedName>
</protein>
<keyword evidence="6" id="KW-1185">Reference proteome</keyword>